<keyword evidence="2" id="KW-1185">Reference proteome</keyword>
<accession>A0A6P1P254</accession>
<dbReference type="KEGG" id="nib:GU926_13975"/>
<sequence>MTLGKKNGHRLYRWVLVGGLALASCTPQTKEDEAVTTTAEAPAAQPSNGIDDAPFAITVPQGFDVKSLNLPEDDTKNPLKQVERLSMAHVVQDPWTKLDRQYRELLLVQEDEPYHFILQQQAANVMLRNHLFGHYYQDPNNPQLQEAIGFYTRQLLQAKSEDAELVYKCLRALKDSWPNEQIKQVAMATAARVQARPITSVADTTGRAKYKLTYGKALTKMAEKL</sequence>
<dbReference type="EMBL" id="CP047897">
    <property type="protein sequence ID" value="QHL88477.1"/>
    <property type="molecule type" value="Genomic_DNA"/>
</dbReference>
<reference evidence="1 2" key="1">
    <citation type="submission" date="2020-01" db="EMBL/GenBank/DDBJ databases">
        <authorList>
            <person name="Kim M."/>
        </authorList>
    </citation>
    <scope>NUCLEOTIDE SEQUENCE [LARGE SCALE GENOMIC DNA]</scope>
    <source>
        <strain evidence="1 2">BT10</strain>
    </source>
</reference>
<name>A0A6P1P254_9BACT</name>
<proteinExistence type="predicted"/>
<protein>
    <submittedName>
        <fullName evidence="1">Uncharacterized protein</fullName>
    </submittedName>
</protein>
<evidence type="ECO:0000313" key="1">
    <source>
        <dbReference type="EMBL" id="QHL88477.1"/>
    </source>
</evidence>
<dbReference type="PROSITE" id="PS51257">
    <property type="entry name" value="PROKAR_LIPOPROTEIN"/>
    <property type="match status" value="1"/>
</dbReference>
<dbReference type="RefSeq" id="WP_160692917.1">
    <property type="nucleotide sequence ID" value="NZ_CP047897.1"/>
</dbReference>
<evidence type="ECO:0000313" key="2">
    <source>
        <dbReference type="Proteomes" id="UP000464214"/>
    </source>
</evidence>
<dbReference type="AlphaFoldDB" id="A0A6P1P254"/>
<dbReference type="Proteomes" id="UP000464214">
    <property type="component" value="Chromosome"/>
</dbReference>
<organism evidence="1 2">
    <name type="scientific">Nibribacter ruber</name>
    <dbReference type="NCBI Taxonomy" id="2698458"/>
    <lineage>
        <taxon>Bacteria</taxon>
        <taxon>Pseudomonadati</taxon>
        <taxon>Bacteroidota</taxon>
        <taxon>Cytophagia</taxon>
        <taxon>Cytophagales</taxon>
        <taxon>Hymenobacteraceae</taxon>
        <taxon>Nibribacter</taxon>
    </lineage>
</organism>
<gene>
    <name evidence="1" type="ORF">GU926_13975</name>
</gene>